<dbReference type="EMBL" id="GBXM01005715">
    <property type="protein sequence ID" value="JAI02863.1"/>
    <property type="molecule type" value="Transcribed_RNA"/>
</dbReference>
<organism evidence="2">
    <name type="scientific">Anguilla anguilla</name>
    <name type="common">European freshwater eel</name>
    <name type="synonym">Muraena anguilla</name>
    <dbReference type="NCBI Taxonomy" id="7936"/>
    <lineage>
        <taxon>Eukaryota</taxon>
        <taxon>Metazoa</taxon>
        <taxon>Chordata</taxon>
        <taxon>Craniata</taxon>
        <taxon>Vertebrata</taxon>
        <taxon>Euteleostomi</taxon>
        <taxon>Actinopterygii</taxon>
        <taxon>Neopterygii</taxon>
        <taxon>Teleostei</taxon>
        <taxon>Anguilliformes</taxon>
        <taxon>Anguillidae</taxon>
        <taxon>Anguilla</taxon>
    </lineage>
</organism>
<evidence type="ECO:0000313" key="2">
    <source>
        <dbReference type="EMBL" id="JAI02863.1"/>
    </source>
</evidence>
<accession>A0A0E9XJG5</accession>
<evidence type="ECO:0000256" key="1">
    <source>
        <dbReference type="SAM" id="Phobius"/>
    </source>
</evidence>
<name>A0A0E9XJG5_ANGAN</name>
<feature type="transmembrane region" description="Helical" evidence="1">
    <location>
        <begin position="47"/>
        <end position="66"/>
    </location>
</feature>
<keyword evidence="1" id="KW-1133">Transmembrane helix</keyword>
<keyword evidence="1" id="KW-0472">Membrane</keyword>
<dbReference type="AlphaFoldDB" id="A0A0E9XJG5"/>
<protein>
    <submittedName>
        <fullName evidence="2">Uncharacterized protein</fullName>
    </submittedName>
</protein>
<reference evidence="2" key="1">
    <citation type="submission" date="2014-11" db="EMBL/GenBank/DDBJ databases">
        <authorList>
            <person name="Amaro Gonzalez C."/>
        </authorList>
    </citation>
    <scope>NUCLEOTIDE SEQUENCE</scope>
</reference>
<feature type="transmembrane region" description="Helical" evidence="1">
    <location>
        <begin position="12"/>
        <end position="35"/>
    </location>
</feature>
<sequence>MTSPWTCSLNLLVIFPFLFTVLLDFLGLNFILAHVAMSPSVVRTDLASTWVIVVIVRSSMLPLIGGCLTPDSILGPQASFLAAVMRRFIPMMKRIGEIVKPVRVYWLG</sequence>
<reference evidence="2" key="2">
    <citation type="journal article" date="2015" name="Fish Shellfish Immunol.">
        <title>Early steps in the European eel (Anguilla anguilla)-Vibrio vulnificus interaction in the gills: Role of the RtxA13 toxin.</title>
        <authorList>
            <person name="Callol A."/>
            <person name="Pajuelo D."/>
            <person name="Ebbesson L."/>
            <person name="Teles M."/>
            <person name="MacKenzie S."/>
            <person name="Amaro C."/>
        </authorList>
    </citation>
    <scope>NUCLEOTIDE SEQUENCE</scope>
</reference>
<proteinExistence type="predicted"/>
<keyword evidence="1" id="KW-0812">Transmembrane</keyword>